<feature type="transmembrane region" description="Helical" evidence="1">
    <location>
        <begin position="82"/>
        <end position="100"/>
    </location>
</feature>
<dbReference type="PANTHER" id="PTHR11161">
    <property type="entry name" value="O-ACYLTRANSFERASE"/>
    <property type="match status" value="1"/>
</dbReference>
<reference evidence="2 3" key="1">
    <citation type="submission" date="2018-11" db="EMBL/GenBank/DDBJ databases">
        <authorList>
            <consortium name="Pathogen Informatics"/>
        </authorList>
    </citation>
    <scope>NUCLEOTIDE SEQUENCE [LARGE SCALE GENOMIC DNA]</scope>
    <source>
        <strain evidence="2 3">Zambia</strain>
    </source>
</reference>
<evidence type="ECO:0008006" key="4">
    <source>
        <dbReference type="Google" id="ProtNLM"/>
    </source>
</evidence>
<sequence>MIGVIGVCLSSIFCVSTVYGLYGLLSGKVEPFTTFGAATYTAFHRPIFILGIAIVVSMCALGCGGPIRWILTLSVFRVPSRLTYTAYLVHPIVVLFIALGSQNPILLDDLHLVSPVLSYKM</sequence>
<dbReference type="EMBL" id="UZAI01009094">
    <property type="protein sequence ID" value="VDP03852.1"/>
    <property type="molecule type" value="Genomic_DNA"/>
</dbReference>
<accession>A0A3P7ZTL4</accession>
<name>A0A3P7ZTL4_9TREM</name>
<gene>
    <name evidence="2" type="ORF">SMRZ_LOCUS13088</name>
</gene>
<keyword evidence="1" id="KW-0472">Membrane</keyword>
<dbReference type="PANTHER" id="PTHR11161:SF0">
    <property type="entry name" value="O-ACYLTRANSFERASE LIKE PROTEIN"/>
    <property type="match status" value="1"/>
</dbReference>
<dbReference type="InterPro" id="IPR052728">
    <property type="entry name" value="O2_lipid_transport_reg"/>
</dbReference>
<evidence type="ECO:0000256" key="1">
    <source>
        <dbReference type="SAM" id="Phobius"/>
    </source>
</evidence>
<dbReference type="Proteomes" id="UP000277204">
    <property type="component" value="Unassembled WGS sequence"/>
</dbReference>
<evidence type="ECO:0000313" key="2">
    <source>
        <dbReference type="EMBL" id="VDP03852.1"/>
    </source>
</evidence>
<feature type="transmembrane region" description="Helical" evidence="1">
    <location>
        <begin position="47"/>
        <end position="70"/>
    </location>
</feature>
<keyword evidence="1" id="KW-0812">Transmembrane</keyword>
<organism evidence="2 3">
    <name type="scientific">Schistosoma margrebowiei</name>
    <dbReference type="NCBI Taxonomy" id="48269"/>
    <lineage>
        <taxon>Eukaryota</taxon>
        <taxon>Metazoa</taxon>
        <taxon>Spiralia</taxon>
        <taxon>Lophotrochozoa</taxon>
        <taxon>Platyhelminthes</taxon>
        <taxon>Trematoda</taxon>
        <taxon>Digenea</taxon>
        <taxon>Strigeidida</taxon>
        <taxon>Schistosomatoidea</taxon>
        <taxon>Schistosomatidae</taxon>
        <taxon>Schistosoma</taxon>
    </lineage>
</organism>
<protein>
    <recommendedName>
        <fullName evidence="4">Acyltransferase 3 domain-containing protein</fullName>
    </recommendedName>
</protein>
<keyword evidence="1" id="KW-1133">Transmembrane helix</keyword>
<evidence type="ECO:0000313" key="3">
    <source>
        <dbReference type="Proteomes" id="UP000277204"/>
    </source>
</evidence>
<keyword evidence="3" id="KW-1185">Reference proteome</keyword>
<proteinExistence type="predicted"/>
<dbReference type="AlphaFoldDB" id="A0A3P7ZTL4"/>